<dbReference type="OrthoDB" id="7057642at2"/>
<name>A0A5C8P5Z1_9BURK</name>
<keyword evidence="2" id="KW-1185">Reference proteome</keyword>
<dbReference type="Proteomes" id="UP000321548">
    <property type="component" value="Unassembled WGS sequence"/>
</dbReference>
<dbReference type="Pfam" id="PF11161">
    <property type="entry name" value="DUF2944"/>
    <property type="match status" value="1"/>
</dbReference>
<comment type="caution">
    <text evidence="1">The sequence shown here is derived from an EMBL/GenBank/DDBJ whole genome shotgun (WGS) entry which is preliminary data.</text>
</comment>
<dbReference type="InterPro" id="IPR021332">
    <property type="entry name" value="DUF2944"/>
</dbReference>
<proteinExistence type="predicted"/>
<dbReference type="AlphaFoldDB" id="A0A5C8P5Z1"/>
<accession>A0A5C8P5Z1</accession>
<evidence type="ECO:0000313" key="1">
    <source>
        <dbReference type="EMBL" id="TXL68758.1"/>
    </source>
</evidence>
<reference evidence="1 2" key="1">
    <citation type="submission" date="2019-06" db="EMBL/GenBank/DDBJ databases">
        <title>Quisquiliibacterium sp. nov., isolated from a maize field.</title>
        <authorList>
            <person name="Lin S.-Y."/>
            <person name="Tsai C.-F."/>
            <person name="Young C.-C."/>
        </authorList>
    </citation>
    <scope>NUCLEOTIDE SEQUENCE [LARGE SCALE GENOMIC DNA]</scope>
    <source>
        <strain evidence="1 2">CC-CFT501</strain>
    </source>
</reference>
<dbReference type="EMBL" id="VDUY01000001">
    <property type="protein sequence ID" value="TXL68758.1"/>
    <property type="molecule type" value="Genomic_DNA"/>
</dbReference>
<evidence type="ECO:0000313" key="2">
    <source>
        <dbReference type="Proteomes" id="UP000321548"/>
    </source>
</evidence>
<organism evidence="1 2">
    <name type="scientific">Zeimonas arvi</name>
    <dbReference type="NCBI Taxonomy" id="2498847"/>
    <lineage>
        <taxon>Bacteria</taxon>
        <taxon>Pseudomonadati</taxon>
        <taxon>Pseudomonadota</taxon>
        <taxon>Betaproteobacteria</taxon>
        <taxon>Burkholderiales</taxon>
        <taxon>Burkholderiaceae</taxon>
        <taxon>Zeimonas</taxon>
    </lineage>
</organism>
<dbReference type="RefSeq" id="WP_147702894.1">
    <property type="nucleotide sequence ID" value="NZ_VDUY01000001.1"/>
</dbReference>
<gene>
    <name evidence="1" type="ORF">FHP08_03515</name>
</gene>
<sequence>MDEQVLKAMARWPNVPAVHGWLRLDRRGGWHLIDRGQEGFDESRDGRGSPITSPPIVEFIHRNYAHDDLGRWYWQNGPQRVYADLDAAPLVFRVFGEGRDARLVAHTGEPVSRVDAGWVGPDGEVLLATDLGPGGVHDLDLGALAIEERGDTMVLALGGREIALAETADPAGTLGFVMRPRP</sequence>
<protein>
    <submittedName>
        <fullName evidence="1">DUF2946 family protein</fullName>
    </submittedName>
</protein>